<reference evidence="1" key="1">
    <citation type="submission" date="2022-08" db="EMBL/GenBank/DDBJ databases">
        <title>Whole genome sequencing of non-tuberculosis mycobacteria type-strains.</title>
        <authorList>
            <person name="Igarashi Y."/>
            <person name="Osugi A."/>
            <person name="Mitarai S."/>
        </authorList>
    </citation>
    <scope>NUCLEOTIDE SEQUENCE</scope>
    <source>
        <strain evidence="1">JCM 16369</strain>
    </source>
</reference>
<evidence type="ECO:0000313" key="1">
    <source>
        <dbReference type="EMBL" id="ULN43424.2"/>
    </source>
</evidence>
<name>A0ABY3TTR8_9MYCO</name>
<dbReference type="EMBL" id="CP092362">
    <property type="protein sequence ID" value="ULN43424.2"/>
    <property type="molecule type" value="Genomic_DNA"/>
</dbReference>
<evidence type="ECO:0008006" key="3">
    <source>
        <dbReference type="Google" id="ProtNLM"/>
    </source>
</evidence>
<proteinExistence type="predicted"/>
<sequence>MPGPIWPRPIYVRRFPVNAALDDVARRECATGLAHYTGADSAAGRYTTTYLIDSVQDRTSDNPYPSTVICLLQPADGQPLTGSARH</sequence>
<evidence type="ECO:0000313" key="2">
    <source>
        <dbReference type="Proteomes" id="UP001055337"/>
    </source>
</evidence>
<accession>A0ABY3TTR8</accession>
<keyword evidence="2" id="KW-1185">Reference proteome</keyword>
<dbReference type="Proteomes" id="UP001055337">
    <property type="component" value="Chromosome"/>
</dbReference>
<protein>
    <recommendedName>
        <fullName evidence="3">Lipoprotein lppN</fullName>
    </recommendedName>
</protein>
<gene>
    <name evidence="1" type="ORF">MI149_10345</name>
</gene>
<organism evidence="1 2">
    <name type="scientific">Mycolicibacterium crocinum</name>
    <dbReference type="NCBI Taxonomy" id="388459"/>
    <lineage>
        <taxon>Bacteria</taxon>
        <taxon>Bacillati</taxon>
        <taxon>Actinomycetota</taxon>
        <taxon>Actinomycetes</taxon>
        <taxon>Mycobacteriales</taxon>
        <taxon>Mycobacteriaceae</taxon>
        <taxon>Mycolicibacterium</taxon>
    </lineage>
</organism>